<dbReference type="STRING" id="670580.A0A1X6MQ38"/>
<name>A0A1X6MQ38_9APHY</name>
<keyword evidence="6" id="KW-0520">NAD</keyword>
<evidence type="ECO:0000256" key="2">
    <source>
        <dbReference type="ARBA" id="ARBA00012637"/>
    </source>
</evidence>
<dbReference type="PANTHER" id="PTHR43706:SF47">
    <property type="entry name" value="EXTERNAL NADH-UBIQUINONE OXIDOREDUCTASE 1, MITOCHONDRIAL-RELATED"/>
    <property type="match status" value="1"/>
</dbReference>
<evidence type="ECO:0000256" key="7">
    <source>
        <dbReference type="ARBA" id="ARBA00047599"/>
    </source>
</evidence>
<evidence type="ECO:0000313" key="9">
    <source>
        <dbReference type="EMBL" id="OSX58316.1"/>
    </source>
</evidence>
<dbReference type="GeneID" id="36326255"/>
<dbReference type="AlphaFoldDB" id="A0A1X6MQ38"/>
<dbReference type="Proteomes" id="UP000194127">
    <property type="component" value="Unassembled WGS sequence"/>
</dbReference>
<gene>
    <name evidence="9" type="ORF">POSPLADRAFT_1060811</name>
</gene>
<dbReference type="EC" id="1.6.5.9" evidence="2"/>
<accession>A0A1X6MQ38</accession>
<organism evidence="9 10">
    <name type="scientific">Postia placenta MAD-698-R-SB12</name>
    <dbReference type="NCBI Taxonomy" id="670580"/>
    <lineage>
        <taxon>Eukaryota</taxon>
        <taxon>Fungi</taxon>
        <taxon>Dikarya</taxon>
        <taxon>Basidiomycota</taxon>
        <taxon>Agaricomycotina</taxon>
        <taxon>Agaricomycetes</taxon>
        <taxon>Polyporales</taxon>
        <taxon>Adustoporiaceae</taxon>
        <taxon>Rhodonia</taxon>
    </lineage>
</organism>
<evidence type="ECO:0000256" key="5">
    <source>
        <dbReference type="ARBA" id="ARBA00023002"/>
    </source>
</evidence>
<comment type="similarity">
    <text evidence="1">Belongs to the NADH dehydrogenase family.</text>
</comment>
<comment type="catalytic activity">
    <reaction evidence="8">
        <text>a ubiquinone + NADH + H(+) = a ubiquinol + NAD(+)</text>
        <dbReference type="Rhea" id="RHEA:23152"/>
        <dbReference type="Rhea" id="RHEA-COMP:9565"/>
        <dbReference type="Rhea" id="RHEA-COMP:9566"/>
        <dbReference type="ChEBI" id="CHEBI:15378"/>
        <dbReference type="ChEBI" id="CHEBI:16389"/>
        <dbReference type="ChEBI" id="CHEBI:17976"/>
        <dbReference type="ChEBI" id="CHEBI:57540"/>
        <dbReference type="ChEBI" id="CHEBI:57945"/>
    </reaction>
</comment>
<dbReference type="InterPro" id="IPR045024">
    <property type="entry name" value="NDH-2"/>
</dbReference>
<evidence type="ECO:0000256" key="4">
    <source>
        <dbReference type="ARBA" id="ARBA00022827"/>
    </source>
</evidence>
<keyword evidence="5" id="KW-0560">Oxidoreductase</keyword>
<dbReference type="RefSeq" id="XP_024335110.1">
    <property type="nucleotide sequence ID" value="XM_024481305.1"/>
</dbReference>
<dbReference type="EMBL" id="KZ110605">
    <property type="protein sequence ID" value="OSX58316.1"/>
    <property type="molecule type" value="Genomic_DNA"/>
</dbReference>
<dbReference type="PANTHER" id="PTHR43706">
    <property type="entry name" value="NADH DEHYDROGENASE"/>
    <property type="match status" value="1"/>
</dbReference>
<dbReference type="GO" id="GO:0050136">
    <property type="term" value="F:NADH dehydrogenase (quinone) (non-electrogenic) activity"/>
    <property type="evidence" value="ECO:0007669"/>
    <property type="project" value="UniProtKB-EC"/>
</dbReference>
<sequence>MTFQEVDTIIVMASTSATSAGTALYCSSHMSSRKLVSPAAYVYRDMSLVNNTLPSIVNCTSDSGLPRYLEYVQTAITHMRSEPPVTVGTLNPRSIIQPARYVTRHKARQVSVIGAFTTEVDTGDPGSGCEDDGQVRLPLLWSWCGIQGFNIPGVKENACFMKELEDAEKMQRRFFACLEPAAFPGQTSEEATRLLHMAQAASH</sequence>
<evidence type="ECO:0000256" key="1">
    <source>
        <dbReference type="ARBA" id="ARBA00005272"/>
    </source>
</evidence>
<dbReference type="GO" id="GO:0005739">
    <property type="term" value="C:mitochondrion"/>
    <property type="evidence" value="ECO:0007669"/>
    <property type="project" value="TreeGrafter"/>
</dbReference>
<keyword evidence="4" id="KW-0274">FAD</keyword>
<comment type="catalytic activity">
    <reaction evidence="7">
        <text>a quinone + NADH + H(+) = a quinol + NAD(+)</text>
        <dbReference type="Rhea" id="RHEA:46160"/>
        <dbReference type="ChEBI" id="CHEBI:15378"/>
        <dbReference type="ChEBI" id="CHEBI:24646"/>
        <dbReference type="ChEBI" id="CHEBI:57540"/>
        <dbReference type="ChEBI" id="CHEBI:57945"/>
        <dbReference type="ChEBI" id="CHEBI:132124"/>
        <dbReference type="EC" id="1.6.5.9"/>
    </reaction>
</comment>
<proteinExistence type="inferred from homology"/>
<evidence type="ECO:0000313" key="10">
    <source>
        <dbReference type="Proteomes" id="UP000194127"/>
    </source>
</evidence>
<evidence type="ECO:0000256" key="6">
    <source>
        <dbReference type="ARBA" id="ARBA00023027"/>
    </source>
</evidence>
<keyword evidence="10" id="KW-1185">Reference proteome</keyword>
<dbReference type="OrthoDB" id="3244603at2759"/>
<keyword evidence="3" id="KW-0285">Flavoprotein</keyword>
<dbReference type="Gene3D" id="3.50.50.100">
    <property type="match status" value="1"/>
</dbReference>
<evidence type="ECO:0000256" key="3">
    <source>
        <dbReference type="ARBA" id="ARBA00022630"/>
    </source>
</evidence>
<protein>
    <recommendedName>
        <fullName evidence="2">NADH:ubiquinone reductase (non-electrogenic)</fullName>
        <ecNumber evidence="2">1.6.5.9</ecNumber>
    </recommendedName>
</protein>
<evidence type="ECO:0000256" key="8">
    <source>
        <dbReference type="ARBA" id="ARBA00049010"/>
    </source>
</evidence>
<reference evidence="9 10" key="1">
    <citation type="submission" date="2017-04" db="EMBL/GenBank/DDBJ databases">
        <title>Genome Sequence of the Model Brown-Rot Fungus Postia placenta SB12.</title>
        <authorList>
            <consortium name="DOE Joint Genome Institute"/>
            <person name="Gaskell J."/>
            <person name="Kersten P."/>
            <person name="Larrondo L.F."/>
            <person name="Canessa P."/>
            <person name="Martinez D."/>
            <person name="Hibbett D."/>
            <person name="Schmoll M."/>
            <person name="Kubicek C.P."/>
            <person name="Martinez A.T."/>
            <person name="Yadav J."/>
            <person name="Master E."/>
            <person name="Magnuson J.K."/>
            <person name="James T."/>
            <person name="Yaver D."/>
            <person name="Berka R."/>
            <person name="Labutti K."/>
            <person name="Lipzen A."/>
            <person name="Aerts A."/>
            <person name="Barry K."/>
            <person name="Henrissat B."/>
            <person name="Blanchette R."/>
            <person name="Grigoriev I."/>
            <person name="Cullen D."/>
        </authorList>
    </citation>
    <scope>NUCLEOTIDE SEQUENCE [LARGE SCALE GENOMIC DNA]</scope>
    <source>
        <strain evidence="9 10">MAD-698-R-SB12</strain>
    </source>
</reference>